<dbReference type="InterPro" id="IPR002591">
    <property type="entry name" value="Phosphodiest/P_Trfase"/>
</dbReference>
<accession>A0A6G9YLB0</accession>
<gene>
    <name evidence="3" type="ORF">F5544_30640</name>
</gene>
<dbReference type="Gene3D" id="3.40.720.10">
    <property type="entry name" value="Alkaline Phosphatase, subunit A"/>
    <property type="match status" value="1"/>
</dbReference>
<proteinExistence type="predicted"/>
<dbReference type="Proteomes" id="UP000503540">
    <property type="component" value="Chromosome"/>
</dbReference>
<feature type="region of interest" description="Disordered" evidence="1">
    <location>
        <begin position="312"/>
        <end position="344"/>
    </location>
</feature>
<protein>
    <submittedName>
        <fullName evidence="3">Sulfatase-like hydrolase/transferase</fullName>
    </submittedName>
</protein>
<dbReference type="GO" id="GO:0016740">
    <property type="term" value="F:transferase activity"/>
    <property type="evidence" value="ECO:0007669"/>
    <property type="project" value="UniProtKB-KW"/>
</dbReference>
<keyword evidence="3" id="KW-0378">Hydrolase</keyword>
<dbReference type="EMBL" id="CP046172">
    <property type="protein sequence ID" value="QIS13971.1"/>
    <property type="molecule type" value="Genomic_DNA"/>
</dbReference>
<keyword evidence="4" id="KW-1185">Reference proteome</keyword>
<dbReference type="PANTHER" id="PTHR10151:SF120">
    <property type="entry name" value="BIS(5'-ADENOSYL)-TRIPHOSPHATASE"/>
    <property type="match status" value="1"/>
</dbReference>
<keyword evidence="2" id="KW-0732">Signal</keyword>
<dbReference type="KEGG" id="nah:F5544_30640"/>
<evidence type="ECO:0000313" key="3">
    <source>
        <dbReference type="EMBL" id="QIS13971.1"/>
    </source>
</evidence>
<dbReference type="SUPFAM" id="SSF53649">
    <property type="entry name" value="Alkaline phosphatase-like"/>
    <property type="match status" value="1"/>
</dbReference>
<dbReference type="PANTHER" id="PTHR10151">
    <property type="entry name" value="ECTONUCLEOTIDE PYROPHOSPHATASE/PHOSPHODIESTERASE"/>
    <property type="match status" value="1"/>
</dbReference>
<dbReference type="CDD" id="cd16018">
    <property type="entry name" value="Enpp"/>
    <property type="match status" value="1"/>
</dbReference>
<evidence type="ECO:0000256" key="2">
    <source>
        <dbReference type="SAM" id="SignalP"/>
    </source>
</evidence>
<sequence>MDPMSKSLSKTFVSVAASLIALTAATVSGPTAHADAATNKLVVIGLDGTMYDKVEKVGAPNLLKLSEQGTLSRYSISPHITISGPSWATTLTGVWDTKHGITNNDFDAKPFAKWPTVFTRLEKADPNLKTASIATWGKIETIAGSGNPHADIVRTTPAVPGDADESKTDTATADGAIEQIDQGTDFLFTHLDQVDEAGHAHGTWSSEYRNAIKRVDTEVGRIVAAVDKRAAANPKERWTILVTTDHGHVPWGGHGGQTPWETASFLIARGPDFRAGATTAGAYSFVDITPTALDLLGAPPATGLDGVSMVGRPVGADGGLPAQSPEGPTKADTQPDGLARSSDH</sequence>
<reference evidence="3 4" key="1">
    <citation type="journal article" date="2019" name="ACS Chem. Biol.">
        <title>Identification and Mobilization of a Cryptic Antibiotic Biosynthesis Gene Locus from a Human-Pathogenic Nocardia Isolate.</title>
        <authorList>
            <person name="Herisse M."/>
            <person name="Ishida K."/>
            <person name="Porter J.L."/>
            <person name="Howden B."/>
            <person name="Hertweck C."/>
            <person name="Stinear T.P."/>
            <person name="Pidot S.J."/>
        </authorList>
    </citation>
    <scope>NUCLEOTIDE SEQUENCE [LARGE SCALE GENOMIC DNA]</scope>
    <source>
        <strain evidence="3 4">AUSMDU00012717</strain>
    </source>
</reference>
<dbReference type="Pfam" id="PF01663">
    <property type="entry name" value="Phosphodiest"/>
    <property type="match status" value="1"/>
</dbReference>
<evidence type="ECO:0000313" key="4">
    <source>
        <dbReference type="Proteomes" id="UP000503540"/>
    </source>
</evidence>
<feature type="chain" id="PRO_5038501766" evidence="2">
    <location>
        <begin position="35"/>
        <end position="344"/>
    </location>
</feature>
<dbReference type="InterPro" id="IPR017850">
    <property type="entry name" value="Alkaline_phosphatase_core_sf"/>
</dbReference>
<dbReference type="GO" id="GO:0016787">
    <property type="term" value="F:hydrolase activity"/>
    <property type="evidence" value="ECO:0007669"/>
    <property type="project" value="UniProtKB-KW"/>
</dbReference>
<dbReference type="AlphaFoldDB" id="A0A6G9YLB0"/>
<organism evidence="3 4">
    <name type="scientific">Nocardia arthritidis</name>
    <dbReference type="NCBI Taxonomy" id="228602"/>
    <lineage>
        <taxon>Bacteria</taxon>
        <taxon>Bacillati</taxon>
        <taxon>Actinomycetota</taxon>
        <taxon>Actinomycetes</taxon>
        <taxon>Mycobacteriales</taxon>
        <taxon>Nocardiaceae</taxon>
        <taxon>Nocardia</taxon>
    </lineage>
</organism>
<name>A0A6G9YLB0_9NOCA</name>
<feature type="signal peptide" evidence="2">
    <location>
        <begin position="1"/>
        <end position="34"/>
    </location>
</feature>
<keyword evidence="3" id="KW-0808">Transferase</keyword>
<evidence type="ECO:0000256" key="1">
    <source>
        <dbReference type="SAM" id="MobiDB-lite"/>
    </source>
</evidence>